<dbReference type="EMBL" id="JARJCM010000131">
    <property type="protein sequence ID" value="KAJ7026978.1"/>
    <property type="molecule type" value="Genomic_DNA"/>
</dbReference>
<feature type="non-terminal residue" evidence="1">
    <location>
        <position position="56"/>
    </location>
</feature>
<gene>
    <name evidence="1" type="ORF">C8F04DRAFT_896624</name>
</gene>
<feature type="non-terminal residue" evidence="1">
    <location>
        <position position="1"/>
    </location>
</feature>
<evidence type="ECO:0000313" key="2">
    <source>
        <dbReference type="Proteomes" id="UP001218188"/>
    </source>
</evidence>
<proteinExistence type="predicted"/>
<name>A0AAD6WTW7_9AGAR</name>
<sequence>RLPLEIASEIFIHSLPSVPSAGALDSPMLLLRICNSWTDIALSTPNLWSSIHLDFP</sequence>
<keyword evidence="2" id="KW-1185">Reference proteome</keyword>
<organism evidence="1 2">
    <name type="scientific">Mycena alexandri</name>
    <dbReference type="NCBI Taxonomy" id="1745969"/>
    <lineage>
        <taxon>Eukaryota</taxon>
        <taxon>Fungi</taxon>
        <taxon>Dikarya</taxon>
        <taxon>Basidiomycota</taxon>
        <taxon>Agaricomycotina</taxon>
        <taxon>Agaricomycetes</taxon>
        <taxon>Agaricomycetidae</taxon>
        <taxon>Agaricales</taxon>
        <taxon>Marasmiineae</taxon>
        <taxon>Mycenaceae</taxon>
        <taxon>Mycena</taxon>
    </lineage>
</organism>
<reference evidence="1" key="1">
    <citation type="submission" date="2023-03" db="EMBL/GenBank/DDBJ databases">
        <title>Massive genome expansion in bonnet fungi (Mycena s.s.) driven by repeated elements and novel gene families across ecological guilds.</title>
        <authorList>
            <consortium name="Lawrence Berkeley National Laboratory"/>
            <person name="Harder C.B."/>
            <person name="Miyauchi S."/>
            <person name="Viragh M."/>
            <person name="Kuo A."/>
            <person name="Thoen E."/>
            <person name="Andreopoulos B."/>
            <person name="Lu D."/>
            <person name="Skrede I."/>
            <person name="Drula E."/>
            <person name="Henrissat B."/>
            <person name="Morin E."/>
            <person name="Kohler A."/>
            <person name="Barry K."/>
            <person name="LaButti K."/>
            <person name="Morin E."/>
            <person name="Salamov A."/>
            <person name="Lipzen A."/>
            <person name="Mereny Z."/>
            <person name="Hegedus B."/>
            <person name="Baldrian P."/>
            <person name="Stursova M."/>
            <person name="Weitz H."/>
            <person name="Taylor A."/>
            <person name="Grigoriev I.V."/>
            <person name="Nagy L.G."/>
            <person name="Martin F."/>
            <person name="Kauserud H."/>
        </authorList>
    </citation>
    <scope>NUCLEOTIDE SEQUENCE</scope>
    <source>
        <strain evidence="1">CBHHK200</strain>
    </source>
</reference>
<evidence type="ECO:0008006" key="3">
    <source>
        <dbReference type="Google" id="ProtNLM"/>
    </source>
</evidence>
<evidence type="ECO:0000313" key="1">
    <source>
        <dbReference type="EMBL" id="KAJ7026978.1"/>
    </source>
</evidence>
<comment type="caution">
    <text evidence="1">The sequence shown here is derived from an EMBL/GenBank/DDBJ whole genome shotgun (WGS) entry which is preliminary data.</text>
</comment>
<dbReference type="Proteomes" id="UP001218188">
    <property type="component" value="Unassembled WGS sequence"/>
</dbReference>
<protein>
    <recommendedName>
        <fullName evidence="3">F-box domain-containing protein</fullName>
    </recommendedName>
</protein>
<dbReference type="AlphaFoldDB" id="A0AAD6WTW7"/>
<accession>A0AAD6WTW7</accession>